<evidence type="ECO:0000256" key="1">
    <source>
        <dbReference type="ARBA" id="ARBA00006484"/>
    </source>
</evidence>
<proteinExistence type="inferred from homology"/>
<dbReference type="Gene3D" id="3.40.50.720">
    <property type="entry name" value="NAD(P)-binding Rossmann-like Domain"/>
    <property type="match status" value="1"/>
</dbReference>
<dbReference type="STRING" id="1798.AWC30_08265"/>
<evidence type="ECO:0000313" key="4">
    <source>
        <dbReference type="EMBL" id="ORX05809.1"/>
    </source>
</evidence>
<gene>
    <name evidence="4" type="ORF">AWC30_08265</name>
</gene>
<dbReference type="GO" id="GO:0016491">
    <property type="term" value="F:oxidoreductase activity"/>
    <property type="evidence" value="ECO:0007669"/>
    <property type="project" value="UniProtKB-KW"/>
</dbReference>
<evidence type="ECO:0000313" key="5">
    <source>
        <dbReference type="Proteomes" id="UP000193090"/>
    </source>
</evidence>
<evidence type="ECO:0000256" key="2">
    <source>
        <dbReference type="ARBA" id="ARBA00023002"/>
    </source>
</evidence>
<dbReference type="PANTHER" id="PTHR44196:SF1">
    <property type="entry name" value="DEHYDROGENASE_REDUCTASE SDR FAMILY MEMBER 7B"/>
    <property type="match status" value="1"/>
</dbReference>
<dbReference type="PROSITE" id="PS00061">
    <property type="entry name" value="ADH_SHORT"/>
    <property type="match status" value="1"/>
</dbReference>
<dbReference type="SMART" id="SM00822">
    <property type="entry name" value="PKS_KR"/>
    <property type="match status" value="1"/>
</dbReference>
<dbReference type="EMBL" id="LQPZ01000017">
    <property type="protein sequence ID" value="ORX05809.1"/>
    <property type="molecule type" value="Genomic_DNA"/>
</dbReference>
<evidence type="ECO:0000259" key="3">
    <source>
        <dbReference type="SMART" id="SM00822"/>
    </source>
</evidence>
<keyword evidence="5" id="KW-1185">Reference proteome</keyword>
<accession>A0A1X2ELB9</accession>
<dbReference type="Pfam" id="PF00106">
    <property type="entry name" value="adh_short"/>
    <property type="match status" value="1"/>
</dbReference>
<comment type="similarity">
    <text evidence="1">Belongs to the short-chain dehydrogenases/reductases (SDR) family.</text>
</comment>
<dbReference type="CDD" id="cd05233">
    <property type="entry name" value="SDR_c"/>
    <property type="match status" value="1"/>
</dbReference>
<dbReference type="Proteomes" id="UP000193090">
    <property type="component" value="Unassembled WGS sequence"/>
</dbReference>
<reference evidence="4 5" key="1">
    <citation type="submission" date="2016-01" db="EMBL/GenBank/DDBJ databases">
        <title>The new phylogeny of the genus Mycobacterium.</title>
        <authorList>
            <person name="Tarcisio F."/>
            <person name="Conor M."/>
            <person name="Antonella G."/>
            <person name="Elisabetta G."/>
            <person name="Giulia F.S."/>
            <person name="Sara T."/>
            <person name="Anna F."/>
            <person name="Clotilde B."/>
            <person name="Roberto B."/>
            <person name="Veronica D.S."/>
            <person name="Fabio R."/>
            <person name="Monica P."/>
            <person name="Olivier J."/>
            <person name="Enrico T."/>
            <person name="Nicola S."/>
        </authorList>
    </citation>
    <scope>NUCLEOTIDE SEQUENCE [LARGE SCALE GENOMIC DNA]</scope>
    <source>
        <strain evidence="4 5">DSM 44153</strain>
    </source>
</reference>
<dbReference type="SUPFAM" id="SSF51735">
    <property type="entry name" value="NAD(P)-binding Rossmann-fold domains"/>
    <property type="match status" value="1"/>
</dbReference>
<dbReference type="PRINTS" id="PR00081">
    <property type="entry name" value="GDHRDH"/>
</dbReference>
<dbReference type="InterPro" id="IPR002347">
    <property type="entry name" value="SDR_fam"/>
</dbReference>
<sequence length="290" mass="30930">MAAGLYPTVMRHTINALTRPLPIPRPFTPSLRDRVEGRTVFITGASGGLGRRLAERVAEAGATVVVTARRGDELDELVDRIRAAGGTAHAIPGDLATGDGVDAVAAAVLDTVGAPDVFVCNAGRSIRRSIADAEDRLHDYERTMAINYLGGVGLTLRLLPAMRRRGGGHVVHSSSIGVPSNLPTFSAYVGSKAALDAFFRIAAIESRSDGVRFTNVHLPLIDTDMAAGSDWDGYSRLSLDEGTDMLVDAIRRRPHQLNNPLGSLTALAYATMPGTFTRLTSRMHRQVHGA</sequence>
<comment type="caution">
    <text evidence="4">The sequence shown here is derived from an EMBL/GenBank/DDBJ whole genome shotgun (WGS) entry which is preliminary data.</text>
</comment>
<protein>
    <submittedName>
        <fullName evidence="4">Oxidoreductase</fullName>
    </submittedName>
</protein>
<keyword evidence="2" id="KW-0560">Oxidoreductase</keyword>
<feature type="domain" description="Ketoreductase" evidence="3">
    <location>
        <begin position="38"/>
        <end position="234"/>
    </location>
</feature>
<dbReference type="AlphaFoldDB" id="A0A1X2ELB9"/>
<dbReference type="InterPro" id="IPR020904">
    <property type="entry name" value="Sc_DH/Rdtase_CS"/>
</dbReference>
<dbReference type="RefSeq" id="WP_234807985.1">
    <property type="nucleotide sequence ID" value="NZ_JACKSN010000003.1"/>
</dbReference>
<dbReference type="InterPro" id="IPR036291">
    <property type="entry name" value="NAD(P)-bd_dom_sf"/>
</dbReference>
<dbReference type="InterPro" id="IPR057326">
    <property type="entry name" value="KR_dom"/>
</dbReference>
<dbReference type="PANTHER" id="PTHR44196">
    <property type="entry name" value="DEHYDROGENASE/REDUCTASE SDR FAMILY MEMBER 7B"/>
    <property type="match status" value="1"/>
</dbReference>
<name>A0A1X2ELB9_9MYCO</name>
<dbReference type="GO" id="GO:0016020">
    <property type="term" value="C:membrane"/>
    <property type="evidence" value="ECO:0007669"/>
    <property type="project" value="TreeGrafter"/>
</dbReference>
<organism evidence="4 5">
    <name type="scientific">Mycolicibacillus trivialis</name>
    <dbReference type="NCBI Taxonomy" id="1798"/>
    <lineage>
        <taxon>Bacteria</taxon>
        <taxon>Bacillati</taxon>
        <taxon>Actinomycetota</taxon>
        <taxon>Actinomycetes</taxon>
        <taxon>Mycobacteriales</taxon>
        <taxon>Mycobacteriaceae</taxon>
        <taxon>Mycolicibacillus</taxon>
    </lineage>
</organism>